<dbReference type="AlphaFoldDB" id="A0A7X9SLV8"/>
<dbReference type="RefSeq" id="WP_168981378.1">
    <property type="nucleotide sequence ID" value="NZ_JABAGD010000008.1"/>
</dbReference>
<proteinExistence type="predicted"/>
<sequence length="857" mass="92042">MAEKSGFFNSINGDRKYKADFFAEYFSSFIGNGVFPNPSTNLQTLSNGDMTITIKPGKAWIKGYYYNNDDDLALNIENADGILNRIDRVVLRFDVITRAINAKVKKGTFATTPAAPELQRDANAYELGIADIYIGKGVLSISQPNITDLRLDNSKCGIVHGTIDQVDTTTLFNQYQTWLTQKKSQYDTDLSTWTTQKKTDFQAWYDSTKTTEQSQIDAMETQFANDFNSWFSGIKNTLNGDIAGNLTNRVDGIQVLQLAQGSSNAIILNGVDLIDGSSKSFRVAYNNNGTSTLVNGRPLYKPNTTTPANLIKGKAVTIWYDLAGDCFFIKASAEGNTIAAHVLANETFSNDNDTGIVGTMLNQPASVSAVSVGVSAFYPNNRYFRFPQGAYITSTTSGYPEIVATAAQIDSNIVSNNIKSGVKIVGVSGSPTVIDSADATAAANHILNGYSAYTKGVKVAGNIPSKAAATITPGTTDQTIPANTYTAGPQIIKGDPNLLSQYIVAGKSIFGVDGSATVESLGGSYTSFYRSTTSYQYATPCVAIDNDGCPYLLVCNTNYGTVDLIKFDAKLNVVTKVSWPRPSDTSAPFIRFDRWTNLLWVNIAYGGGANSGWYDTNLQFVGWTYRSNRCLAHSPTSYSYVLDDSNGDIYKVSRYSRDANIQRFDIDGNLVYSSTISNVFQSTSGGSLITSIGLSKNCIWIVDSFNNGTTSYTKANKSDGSNVAKVSLSSIYQVGFVGNGTTDYVFKPFRSSTSSSSSYGGYILKESGAQMSIGYAYNAGFSPAGRSVIVLGTSEGSGSSATGTGVTVLDGDVTSIPQSYPFGGLYNEGSGFVGAAGNANNEFVMLANARNILKFKV</sequence>
<evidence type="ECO:0000313" key="1">
    <source>
        <dbReference type="EMBL" id="NMF04301.1"/>
    </source>
</evidence>
<organism evidence="1 2">
    <name type="scientific">Clostridium beijerinckii</name>
    <name type="common">Clostridium MP</name>
    <dbReference type="NCBI Taxonomy" id="1520"/>
    <lineage>
        <taxon>Bacteria</taxon>
        <taxon>Bacillati</taxon>
        <taxon>Bacillota</taxon>
        <taxon>Clostridia</taxon>
        <taxon>Eubacteriales</taxon>
        <taxon>Clostridiaceae</taxon>
        <taxon>Clostridium</taxon>
    </lineage>
</organism>
<dbReference type="Proteomes" id="UP000587880">
    <property type="component" value="Unassembled WGS sequence"/>
</dbReference>
<dbReference type="EMBL" id="JABAGD010000008">
    <property type="protein sequence ID" value="NMF04301.1"/>
    <property type="molecule type" value="Genomic_DNA"/>
</dbReference>
<evidence type="ECO:0000313" key="2">
    <source>
        <dbReference type="Proteomes" id="UP000587880"/>
    </source>
</evidence>
<comment type="caution">
    <text evidence="1">The sequence shown here is derived from an EMBL/GenBank/DDBJ whole genome shotgun (WGS) entry which is preliminary data.</text>
</comment>
<reference evidence="1 2" key="1">
    <citation type="submission" date="2020-04" db="EMBL/GenBank/DDBJ databases">
        <authorList>
            <person name="Hitch T.C.A."/>
            <person name="Wylensek D."/>
            <person name="Clavel T."/>
        </authorList>
    </citation>
    <scope>NUCLEOTIDE SEQUENCE [LARGE SCALE GENOMIC DNA]</scope>
    <source>
        <strain evidence="1 2">WB01_NA02</strain>
    </source>
</reference>
<name>A0A7X9SLV8_CLOBE</name>
<protein>
    <submittedName>
        <fullName evidence="1">Uncharacterized protein</fullName>
    </submittedName>
</protein>
<accession>A0A7X9SLV8</accession>
<gene>
    <name evidence="1" type="ORF">HF849_05915</name>
</gene>